<dbReference type="NCBIfam" id="TIGR01289">
    <property type="entry name" value="LPOR"/>
    <property type="match status" value="1"/>
</dbReference>
<feature type="region of interest" description="Disordered" evidence="8">
    <location>
        <begin position="1"/>
        <end position="26"/>
    </location>
</feature>
<reference evidence="9 10" key="1">
    <citation type="journal article" date="2018" name="Mol. Biol. Evol.">
        <title>Analysis of the draft genome of the red seaweed Gracilariopsis chorda provides insights into genome size evolution in Rhodophyta.</title>
        <authorList>
            <person name="Lee J."/>
            <person name="Yang E.C."/>
            <person name="Graf L."/>
            <person name="Yang J.H."/>
            <person name="Qiu H."/>
            <person name="Zel Zion U."/>
            <person name="Chan C.X."/>
            <person name="Stephens T.G."/>
            <person name="Weber A.P.M."/>
            <person name="Boo G.H."/>
            <person name="Boo S.M."/>
            <person name="Kim K.M."/>
            <person name="Shin Y."/>
            <person name="Jung M."/>
            <person name="Lee S.J."/>
            <person name="Yim H.S."/>
            <person name="Lee J.H."/>
            <person name="Bhattacharya D."/>
            <person name="Yoon H.S."/>
        </authorList>
    </citation>
    <scope>NUCLEOTIDE SEQUENCE [LARGE SCALE GENOMIC DNA]</scope>
    <source>
        <strain evidence="9 10">SKKU-2015</strain>
        <tissue evidence="9">Whole body</tissue>
    </source>
</reference>
<dbReference type="Pfam" id="PF00106">
    <property type="entry name" value="adh_short"/>
    <property type="match status" value="1"/>
</dbReference>
<dbReference type="EC" id="1.3.1.33" evidence="3"/>
<evidence type="ECO:0000256" key="6">
    <source>
        <dbReference type="ARBA" id="ARBA00023002"/>
    </source>
</evidence>
<dbReference type="PANTHER" id="PTHR44419">
    <property type="entry name" value="PROTOCHLOROPHYLLIDE REDUCTASE C, CHLOROPLASTIC"/>
    <property type="match status" value="1"/>
</dbReference>
<dbReference type="EMBL" id="NBIV01000001">
    <property type="protein sequence ID" value="PXF49853.1"/>
    <property type="molecule type" value="Genomic_DNA"/>
</dbReference>
<protein>
    <recommendedName>
        <fullName evidence="3">protochlorophyllide reductase</fullName>
        <ecNumber evidence="3">1.3.1.33</ecNumber>
    </recommendedName>
</protein>
<evidence type="ECO:0000256" key="4">
    <source>
        <dbReference type="ARBA" id="ARBA00022531"/>
    </source>
</evidence>
<organism evidence="9 10">
    <name type="scientific">Gracilariopsis chorda</name>
    <dbReference type="NCBI Taxonomy" id="448386"/>
    <lineage>
        <taxon>Eukaryota</taxon>
        <taxon>Rhodophyta</taxon>
        <taxon>Florideophyceae</taxon>
        <taxon>Rhodymeniophycidae</taxon>
        <taxon>Gracilariales</taxon>
        <taxon>Gracilariaceae</taxon>
        <taxon>Gracilariopsis</taxon>
    </lineage>
</organism>
<dbReference type="GO" id="GO:0016630">
    <property type="term" value="F:protochlorophyllide reductase activity"/>
    <property type="evidence" value="ECO:0007669"/>
    <property type="project" value="UniProtKB-EC"/>
</dbReference>
<proteinExistence type="inferred from homology"/>
<keyword evidence="6" id="KW-0560">Oxidoreductase</keyword>
<keyword evidence="4" id="KW-0602">Photosynthesis</keyword>
<dbReference type="PANTHER" id="PTHR44419:SF19">
    <property type="entry name" value="PROTOCHLOROPHYLLIDE REDUCTASE A, CHLOROPLASTIC"/>
    <property type="match status" value="1"/>
</dbReference>
<comment type="caution">
    <text evidence="9">The sequence shown here is derived from an EMBL/GenBank/DDBJ whole genome shotgun (WGS) entry which is preliminary data.</text>
</comment>
<evidence type="ECO:0000256" key="8">
    <source>
        <dbReference type="SAM" id="MobiDB-lite"/>
    </source>
</evidence>
<comment type="pathway">
    <text evidence="1">Porphyrin-containing compound metabolism; chlorophyll biosynthesis.</text>
</comment>
<name>A0A2V3J6B4_9FLOR</name>
<dbReference type="InterPro" id="IPR036291">
    <property type="entry name" value="NAD(P)-bd_dom_sf"/>
</dbReference>
<evidence type="ECO:0000256" key="1">
    <source>
        <dbReference type="ARBA" id="ARBA00005173"/>
    </source>
</evidence>
<dbReference type="GO" id="GO:0015995">
    <property type="term" value="P:chlorophyll biosynthetic process"/>
    <property type="evidence" value="ECO:0007669"/>
    <property type="project" value="UniProtKB-UniPathway"/>
</dbReference>
<comment type="similarity">
    <text evidence="2">Belongs to the short-chain dehydrogenases/reductases (SDR) family. POR subfamily.</text>
</comment>
<evidence type="ECO:0000256" key="5">
    <source>
        <dbReference type="ARBA" id="ARBA00022857"/>
    </source>
</evidence>
<evidence type="ECO:0000256" key="3">
    <source>
        <dbReference type="ARBA" id="ARBA00012006"/>
    </source>
</evidence>
<sequence>MAFVGAPLPSLASNPTSTSSHTNPIRPVTSGFFLPARPARLTASPKTNAARPVTPVMTFKPYTAIVTGASSSIGLHAAKELVARGDYHVVMAVRNIEKAKAAAEQLQMPPDSYTLLPIDLASLASVRAFVQKFQSQFSSLNSLVCNAATWHPRDKKPRFTEDGYDETVQVNHLSHFLLANLLLPMLKKTKGRCVFLATQTHNPDTLPGKIPPQADLGQLQGMSSGFNTLPGTIDGKAFEPTKAYKDSKVCNILTMKEMHRRHASSGVAFTAIFPGCIAQSELFREKRGWFRWFFPLFQKYVTRQMVPVEEAGRRVALVASDGRFGDSGVYWQWRGSYLEGMDRTAPVPIEATDRESEKAEMLWELSAKLVNMGA</sequence>
<dbReference type="SUPFAM" id="SSF51735">
    <property type="entry name" value="NAD(P)-binding Rossmann-fold domains"/>
    <property type="match status" value="1"/>
</dbReference>
<dbReference type="InterPro" id="IPR005979">
    <property type="entry name" value="Prochl_reduct"/>
</dbReference>
<dbReference type="Proteomes" id="UP000247409">
    <property type="component" value="Unassembled WGS sequence"/>
</dbReference>
<evidence type="ECO:0000256" key="2">
    <source>
        <dbReference type="ARBA" id="ARBA00005821"/>
    </source>
</evidence>
<evidence type="ECO:0000313" key="9">
    <source>
        <dbReference type="EMBL" id="PXF49853.1"/>
    </source>
</evidence>
<dbReference type="InterPro" id="IPR002347">
    <property type="entry name" value="SDR_fam"/>
</dbReference>
<gene>
    <name evidence="9" type="ORF">BWQ96_00013</name>
</gene>
<dbReference type="STRING" id="448386.A0A2V3J6B4"/>
<dbReference type="PRINTS" id="PR00081">
    <property type="entry name" value="GDHRDH"/>
</dbReference>
<dbReference type="Gene3D" id="3.40.50.720">
    <property type="entry name" value="NAD(P)-binding Rossmann-like Domain"/>
    <property type="match status" value="1"/>
</dbReference>
<keyword evidence="7" id="KW-0149">Chlorophyll biosynthesis</keyword>
<dbReference type="UniPathway" id="UPA00668"/>
<feature type="compositionally biased region" description="Low complexity" evidence="8">
    <location>
        <begin position="13"/>
        <end position="24"/>
    </location>
</feature>
<evidence type="ECO:0000313" key="10">
    <source>
        <dbReference type="Proteomes" id="UP000247409"/>
    </source>
</evidence>
<dbReference type="OrthoDB" id="191139at2759"/>
<dbReference type="AlphaFoldDB" id="A0A2V3J6B4"/>
<accession>A0A2V3J6B4</accession>
<evidence type="ECO:0000256" key="7">
    <source>
        <dbReference type="ARBA" id="ARBA00023171"/>
    </source>
</evidence>
<keyword evidence="5" id="KW-0521">NADP</keyword>
<keyword evidence="10" id="KW-1185">Reference proteome</keyword>
<dbReference type="GO" id="GO:0015979">
    <property type="term" value="P:photosynthesis"/>
    <property type="evidence" value="ECO:0007669"/>
    <property type="project" value="UniProtKB-KW"/>
</dbReference>